<feature type="compositionally biased region" description="Polar residues" evidence="1">
    <location>
        <begin position="215"/>
        <end position="245"/>
    </location>
</feature>
<dbReference type="STRING" id="1561998.A0A1I7U1X7"/>
<feature type="compositionally biased region" description="Polar residues" evidence="1">
    <location>
        <begin position="194"/>
        <end position="203"/>
    </location>
</feature>
<name>A0A1I7U1X7_9PELO</name>
<dbReference type="WBParaSite" id="Csp11.Scaffold629.g14023.t1">
    <property type="protein sequence ID" value="Csp11.Scaffold629.g14023.t1"/>
    <property type="gene ID" value="Csp11.Scaffold629.g14023"/>
</dbReference>
<protein>
    <submittedName>
        <fullName evidence="3">Uncharacterized protein</fullName>
    </submittedName>
</protein>
<proteinExistence type="predicted"/>
<evidence type="ECO:0000313" key="3">
    <source>
        <dbReference type="WBParaSite" id="Csp11.Scaffold629.g14023.t1"/>
    </source>
</evidence>
<reference evidence="3" key="1">
    <citation type="submission" date="2016-11" db="UniProtKB">
        <authorList>
            <consortium name="WormBaseParasite"/>
        </authorList>
    </citation>
    <scope>IDENTIFICATION</scope>
</reference>
<feature type="region of interest" description="Disordered" evidence="1">
    <location>
        <begin position="1"/>
        <end position="288"/>
    </location>
</feature>
<evidence type="ECO:0000313" key="2">
    <source>
        <dbReference type="Proteomes" id="UP000095282"/>
    </source>
</evidence>
<sequence length="526" mass="62321">MSSTNNQNYRTESQQGESSGEYNIYTRGNHVREGGKRGNHNDQLSRSFGGFRRDNVAQSNNRNHNQSMNQNYQSNQPPRFDASRDQNYRRNQERYLSSRNNRSFNPRYQRDQINQQNDGRQSPMRYSRSPSPQREQRNDYGRNYGSSSPRFEDEHFNQFRNRRDSPIRYSRSPSPQLEHHQDNYRRNYRPSSPEFGNNQSGRNWNERESPIRYSRSPSPQREQQNSYGRDYKSSSPESGNNQYGRNWNERKSPIRNARSPSPQREQYQPMSLHGQSRSTQLNGTNEYGTSQFFGRNEIGVSKSHRSKVYYLADKIPREKFDSSEPISPIEFDEAIRRELIQDKQQKAERMAHDREQANMREERKNENRAFVIGRGRRIYFINRGARNNLQMPERPLVERLDVVHNRNWMDGVMNEVEDPSNHFDVPQNDIIPRPRRICKESDVNEHIRNPCLFCEGPHKADECCVVVEVSERRNHINRHGRCIRCFQKHHVTNCHQLNAFFCPYCNDTSSDLHHLALCENAYPVYS</sequence>
<feature type="compositionally biased region" description="Low complexity" evidence="1">
    <location>
        <begin position="58"/>
        <end position="76"/>
    </location>
</feature>
<dbReference type="AlphaFoldDB" id="A0A1I7U1X7"/>
<feature type="compositionally biased region" description="Basic and acidic residues" evidence="1">
    <location>
        <begin position="81"/>
        <end position="93"/>
    </location>
</feature>
<dbReference type="Proteomes" id="UP000095282">
    <property type="component" value="Unplaced"/>
</dbReference>
<organism evidence="2 3">
    <name type="scientific">Caenorhabditis tropicalis</name>
    <dbReference type="NCBI Taxonomy" id="1561998"/>
    <lineage>
        <taxon>Eukaryota</taxon>
        <taxon>Metazoa</taxon>
        <taxon>Ecdysozoa</taxon>
        <taxon>Nematoda</taxon>
        <taxon>Chromadorea</taxon>
        <taxon>Rhabditida</taxon>
        <taxon>Rhabditina</taxon>
        <taxon>Rhabditomorpha</taxon>
        <taxon>Rhabditoidea</taxon>
        <taxon>Rhabditidae</taxon>
        <taxon>Peloderinae</taxon>
        <taxon>Caenorhabditis</taxon>
    </lineage>
</organism>
<evidence type="ECO:0000256" key="1">
    <source>
        <dbReference type="SAM" id="MobiDB-lite"/>
    </source>
</evidence>
<dbReference type="eggNOG" id="KOG0017">
    <property type="taxonomic scope" value="Eukaryota"/>
</dbReference>
<feature type="compositionally biased region" description="Basic and acidic residues" evidence="1">
    <location>
        <begin position="150"/>
        <end position="166"/>
    </location>
</feature>
<feature type="compositionally biased region" description="Polar residues" evidence="1">
    <location>
        <begin position="94"/>
        <end position="120"/>
    </location>
</feature>
<accession>A0A1I7U1X7</accession>
<feature type="compositionally biased region" description="Polar residues" evidence="1">
    <location>
        <begin position="1"/>
        <end position="21"/>
    </location>
</feature>
<keyword evidence="2" id="KW-1185">Reference proteome</keyword>
<feature type="compositionally biased region" description="Polar residues" evidence="1">
    <location>
        <begin position="258"/>
        <end position="288"/>
    </location>
</feature>
<feature type="compositionally biased region" description="Basic and acidic residues" evidence="1">
    <location>
        <begin position="30"/>
        <end position="40"/>
    </location>
</feature>